<evidence type="ECO:0000256" key="11">
    <source>
        <dbReference type="ARBA" id="ARBA00022989"/>
    </source>
</evidence>
<dbReference type="Gene3D" id="3.30.40.10">
    <property type="entry name" value="Zinc/RING finger domain, C3HC4 (zinc finger)"/>
    <property type="match status" value="1"/>
</dbReference>
<dbReference type="Proteomes" id="UP001457282">
    <property type="component" value="Unassembled WGS sequence"/>
</dbReference>
<evidence type="ECO:0000256" key="13">
    <source>
        <dbReference type="ARBA" id="ARBA00024209"/>
    </source>
</evidence>
<evidence type="ECO:0000256" key="1">
    <source>
        <dbReference type="ARBA" id="ARBA00000900"/>
    </source>
</evidence>
<proteinExistence type="inferred from homology"/>
<evidence type="ECO:0000256" key="10">
    <source>
        <dbReference type="ARBA" id="ARBA00022833"/>
    </source>
</evidence>
<evidence type="ECO:0000256" key="7">
    <source>
        <dbReference type="ARBA" id="ARBA00022723"/>
    </source>
</evidence>
<keyword evidence="18" id="KW-1185">Reference proteome</keyword>
<keyword evidence="5" id="KW-0808">Transferase</keyword>
<comment type="pathway">
    <text evidence="3">Protein modification; protein ubiquitination.</text>
</comment>
<keyword evidence="6 15" id="KW-0812">Transmembrane</keyword>
<evidence type="ECO:0000313" key="18">
    <source>
        <dbReference type="Proteomes" id="UP001457282"/>
    </source>
</evidence>
<evidence type="ECO:0000256" key="4">
    <source>
        <dbReference type="ARBA" id="ARBA00012483"/>
    </source>
</evidence>
<organism evidence="17 18">
    <name type="scientific">Rubus argutus</name>
    <name type="common">Southern blackberry</name>
    <dbReference type="NCBI Taxonomy" id="59490"/>
    <lineage>
        <taxon>Eukaryota</taxon>
        <taxon>Viridiplantae</taxon>
        <taxon>Streptophyta</taxon>
        <taxon>Embryophyta</taxon>
        <taxon>Tracheophyta</taxon>
        <taxon>Spermatophyta</taxon>
        <taxon>Magnoliopsida</taxon>
        <taxon>eudicotyledons</taxon>
        <taxon>Gunneridae</taxon>
        <taxon>Pentapetalae</taxon>
        <taxon>rosids</taxon>
        <taxon>fabids</taxon>
        <taxon>Rosales</taxon>
        <taxon>Rosaceae</taxon>
        <taxon>Rosoideae</taxon>
        <taxon>Rosoideae incertae sedis</taxon>
        <taxon>Rubus</taxon>
    </lineage>
</organism>
<feature type="domain" description="RING-type" evidence="16">
    <location>
        <begin position="103"/>
        <end position="145"/>
    </location>
</feature>
<dbReference type="EC" id="2.3.2.27" evidence="4"/>
<comment type="caution">
    <text evidence="17">The sequence shown here is derived from an EMBL/GenBank/DDBJ whole genome shotgun (WGS) entry which is preliminary data.</text>
</comment>
<gene>
    <name evidence="17" type="ORF">M0R45_017043</name>
</gene>
<evidence type="ECO:0000256" key="5">
    <source>
        <dbReference type="ARBA" id="ARBA00022679"/>
    </source>
</evidence>
<dbReference type="SUPFAM" id="SSF57850">
    <property type="entry name" value="RING/U-box"/>
    <property type="match status" value="1"/>
</dbReference>
<dbReference type="FunFam" id="3.30.40.10:FF:000187">
    <property type="entry name" value="E3 ubiquitin-protein ligase ATL6"/>
    <property type="match status" value="1"/>
</dbReference>
<dbReference type="SMART" id="SM00184">
    <property type="entry name" value="RING"/>
    <property type="match status" value="1"/>
</dbReference>
<evidence type="ECO:0000259" key="16">
    <source>
        <dbReference type="PROSITE" id="PS50089"/>
    </source>
</evidence>
<evidence type="ECO:0000256" key="6">
    <source>
        <dbReference type="ARBA" id="ARBA00022692"/>
    </source>
</evidence>
<keyword evidence="9" id="KW-0833">Ubl conjugation pathway</keyword>
<evidence type="ECO:0000256" key="14">
    <source>
        <dbReference type="PROSITE-ProRule" id="PRU00175"/>
    </source>
</evidence>
<evidence type="ECO:0000256" key="2">
    <source>
        <dbReference type="ARBA" id="ARBA00004167"/>
    </source>
</evidence>
<comment type="subcellular location">
    <subcellularLocation>
        <location evidence="2">Membrane</location>
        <topology evidence="2">Single-pass membrane protein</topology>
    </subcellularLocation>
</comment>
<evidence type="ECO:0000256" key="15">
    <source>
        <dbReference type="SAM" id="Phobius"/>
    </source>
</evidence>
<dbReference type="CDD" id="cd16461">
    <property type="entry name" value="RING-H2_EL5-like"/>
    <property type="match status" value="1"/>
</dbReference>
<keyword evidence="8 14" id="KW-0863">Zinc-finger</keyword>
<dbReference type="GO" id="GO:0016020">
    <property type="term" value="C:membrane"/>
    <property type="evidence" value="ECO:0007669"/>
    <property type="project" value="UniProtKB-SubCell"/>
</dbReference>
<keyword evidence="11 15" id="KW-1133">Transmembrane helix</keyword>
<dbReference type="EMBL" id="JBEDUW010000003">
    <property type="protein sequence ID" value="KAK9940379.1"/>
    <property type="molecule type" value="Genomic_DNA"/>
</dbReference>
<dbReference type="GO" id="GO:0016567">
    <property type="term" value="P:protein ubiquitination"/>
    <property type="evidence" value="ECO:0007669"/>
    <property type="project" value="InterPro"/>
</dbReference>
<comment type="similarity">
    <text evidence="13">Belongs to the RING-type zinc finger family. ATL subfamily.</text>
</comment>
<dbReference type="GO" id="GO:0008270">
    <property type="term" value="F:zinc ion binding"/>
    <property type="evidence" value="ECO:0007669"/>
    <property type="project" value="UniProtKB-KW"/>
</dbReference>
<protein>
    <recommendedName>
        <fullName evidence="4">RING-type E3 ubiquitin transferase</fullName>
        <ecNumber evidence="4">2.3.2.27</ecNumber>
    </recommendedName>
</protein>
<evidence type="ECO:0000256" key="9">
    <source>
        <dbReference type="ARBA" id="ARBA00022786"/>
    </source>
</evidence>
<sequence length="202" mass="23446">MSSPDSPPHWDPWLVASVVILCISTVIFSYYKILKWFCYTFRNARSNSNHRRTLLDQANAHDPSLQFQSRGLDFSIIRSLPITQFKKKSEAEDAEDNQSNTDCPVCLGEFEEGEWLRNLPKCNHAFHISCIDTWFVSHSNCPLCRSEVYDFMQDCPIPMYTLLETLRESVIEERALHYQMLRSAILENSPFGLEARFPDDNV</sequence>
<name>A0AAW1XWW0_RUBAR</name>
<dbReference type="Pfam" id="PF13639">
    <property type="entry name" value="zf-RING_2"/>
    <property type="match status" value="1"/>
</dbReference>
<dbReference type="InterPro" id="IPR044600">
    <property type="entry name" value="ATL1/ATL16-like"/>
</dbReference>
<keyword evidence="10" id="KW-0862">Zinc</keyword>
<comment type="catalytic activity">
    <reaction evidence="1">
        <text>S-ubiquitinyl-[E2 ubiquitin-conjugating enzyme]-L-cysteine + [acceptor protein]-L-lysine = [E2 ubiquitin-conjugating enzyme]-L-cysteine + N(6)-ubiquitinyl-[acceptor protein]-L-lysine.</text>
        <dbReference type="EC" id="2.3.2.27"/>
    </reaction>
</comment>
<keyword evidence="7" id="KW-0479">Metal-binding</keyword>
<accession>A0AAW1XWW0</accession>
<dbReference type="AlphaFoldDB" id="A0AAW1XWW0"/>
<evidence type="ECO:0000313" key="17">
    <source>
        <dbReference type="EMBL" id="KAK9940379.1"/>
    </source>
</evidence>
<dbReference type="InterPro" id="IPR001841">
    <property type="entry name" value="Znf_RING"/>
</dbReference>
<dbReference type="PROSITE" id="PS50089">
    <property type="entry name" value="ZF_RING_2"/>
    <property type="match status" value="1"/>
</dbReference>
<evidence type="ECO:0000256" key="3">
    <source>
        <dbReference type="ARBA" id="ARBA00004906"/>
    </source>
</evidence>
<dbReference type="InterPro" id="IPR013083">
    <property type="entry name" value="Znf_RING/FYVE/PHD"/>
</dbReference>
<feature type="transmembrane region" description="Helical" evidence="15">
    <location>
        <begin position="12"/>
        <end position="31"/>
    </location>
</feature>
<dbReference type="PANTHER" id="PTHR46913">
    <property type="entry name" value="RING-H2 FINGER PROTEIN ATL16"/>
    <property type="match status" value="1"/>
</dbReference>
<evidence type="ECO:0000256" key="8">
    <source>
        <dbReference type="ARBA" id="ARBA00022771"/>
    </source>
</evidence>
<keyword evidence="12 15" id="KW-0472">Membrane</keyword>
<dbReference type="PANTHER" id="PTHR46913:SF1">
    <property type="entry name" value="RING-H2 FINGER PROTEIN ATL16"/>
    <property type="match status" value="1"/>
</dbReference>
<evidence type="ECO:0000256" key="12">
    <source>
        <dbReference type="ARBA" id="ARBA00023136"/>
    </source>
</evidence>
<dbReference type="GO" id="GO:0061630">
    <property type="term" value="F:ubiquitin protein ligase activity"/>
    <property type="evidence" value="ECO:0007669"/>
    <property type="project" value="UniProtKB-EC"/>
</dbReference>
<reference evidence="17 18" key="1">
    <citation type="journal article" date="2023" name="G3 (Bethesda)">
        <title>A chromosome-length genome assembly and annotation of blackberry (Rubus argutus, cv. 'Hillquist').</title>
        <authorList>
            <person name="Bruna T."/>
            <person name="Aryal R."/>
            <person name="Dudchenko O."/>
            <person name="Sargent D.J."/>
            <person name="Mead D."/>
            <person name="Buti M."/>
            <person name="Cavallini A."/>
            <person name="Hytonen T."/>
            <person name="Andres J."/>
            <person name="Pham M."/>
            <person name="Weisz D."/>
            <person name="Mascagni F."/>
            <person name="Usai G."/>
            <person name="Natali L."/>
            <person name="Bassil N."/>
            <person name="Fernandez G.E."/>
            <person name="Lomsadze A."/>
            <person name="Armour M."/>
            <person name="Olukolu B."/>
            <person name="Poorten T."/>
            <person name="Britton C."/>
            <person name="Davik J."/>
            <person name="Ashrafi H."/>
            <person name="Aiden E.L."/>
            <person name="Borodovsky M."/>
            <person name="Worthington M."/>
        </authorList>
    </citation>
    <scope>NUCLEOTIDE SEQUENCE [LARGE SCALE GENOMIC DNA]</scope>
    <source>
        <strain evidence="17">PI 553951</strain>
    </source>
</reference>